<dbReference type="PANTHER" id="PTHR38600:SF2">
    <property type="entry name" value="SLL0088 PROTEIN"/>
    <property type="match status" value="1"/>
</dbReference>
<protein>
    <submittedName>
        <fullName evidence="2">ArsR family transcriptional regulator</fullName>
    </submittedName>
</protein>
<dbReference type="PROSITE" id="PS50987">
    <property type="entry name" value="HTH_ARSR_2"/>
    <property type="match status" value="1"/>
</dbReference>
<dbReference type="NCBIfam" id="NF033788">
    <property type="entry name" value="HTH_metalloreg"/>
    <property type="match status" value="1"/>
</dbReference>
<dbReference type="SUPFAM" id="SSF46785">
    <property type="entry name" value="Winged helix' DNA-binding domain"/>
    <property type="match status" value="1"/>
</dbReference>
<name>A0A2W5MZH1_RHOSU</name>
<evidence type="ECO:0000313" key="2">
    <source>
        <dbReference type="EMBL" id="PZQ46671.1"/>
    </source>
</evidence>
<dbReference type="EMBL" id="QFPW01000022">
    <property type="protein sequence ID" value="PZQ46671.1"/>
    <property type="molecule type" value="Genomic_DNA"/>
</dbReference>
<dbReference type="CDD" id="cd00090">
    <property type="entry name" value="HTH_ARSR"/>
    <property type="match status" value="1"/>
</dbReference>
<dbReference type="Pfam" id="PF12840">
    <property type="entry name" value="HTH_20"/>
    <property type="match status" value="1"/>
</dbReference>
<dbReference type="InterPro" id="IPR001845">
    <property type="entry name" value="HTH_ArsR_DNA-bd_dom"/>
</dbReference>
<dbReference type="GO" id="GO:0003700">
    <property type="term" value="F:DNA-binding transcription factor activity"/>
    <property type="evidence" value="ECO:0007669"/>
    <property type="project" value="InterPro"/>
</dbReference>
<dbReference type="InterPro" id="IPR011991">
    <property type="entry name" value="ArsR-like_HTH"/>
</dbReference>
<reference evidence="2 3" key="1">
    <citation type="submission" date="2017-08" db="EMBL/GenBank/DDBJ databases">
        <title>Infants hospitalized years apart are colonized by the same room-sourced microbial strains.</title>
        <authorList>
            <person name="Brooks B."/>
            <person name="Olm M.R."/>
            <person name="Firek B.A."/>
            <person name="Baker R."/>
            <person name="Thomas B.C."/>
            <person name="Morowitz M.J."/>
            <person name="Banfield J.F."/>
        </authorList>
    </citation>
    <scope>NUCLEOTIDE SEQUENCE [LARGE SCALE GENOMIC DNA]</scope>
    <source>
        <strain evidence="2">S2_005_002_R2_34</strain>
    </source>
</reference>
<sequence length="127" mass="13038">MARAIDLDLVFAALGDPTRRAILTALLDGEASVSDLAAPFEISLAGVSKHLQILAQAGLVSQVRSGREKLCRLEPDGLNVAAIWMQGFGGFEGADLDAVERVLSGLFEEDADAPGPGGAPAAGPQPS</sequence>
<dbReference type="Proteomes" id="UP000249185">
    <property type="component" value="Unassembled WGS sequence"/>
</dbReference>
<dbReference type="PRINTS" id="PR00778">
    <property type="entry name" value="HTHARSR"/>
</dbReference>
<dbReference type="Gene3D" id="1.10.10.10">
    <property type="entry name" value="Winged helix-like DNA-binding domain superfamily/Winged helix DNA-binding domain"/>
    <property type="match status" value="1"/>
</dbReference>
<dbReference type="SMART" id="SM00418">
    <property type="entry name" value="HTH_ARSR"/>
    <property type="match status" value="1"/>
</dbReference>
<evidence type="ECO:0000313" key="3">
    <source>
        <dbReference type="Proteomes" id="UP000249185"/>
    </source>
</evidence>
<gene>
    <name evidence="2" type="ORF">DI556_19430</name>
</gene>
<feature type="domain" description="HTH arsR-type" evidence="1">
    <location>
        <begin position="1"/>
        <end position="95"/>
    </location>
</feature>
<evidence type="ECO:0000259" key="1">
    <source>
        <dbReference type="PROSITE" id="PS50987"/>
    </source>
</evidence>
<proteinExistence type="predicted"/>
<organism evidence="2 3">
    <name type="scientific">Rhodovulum sulfidophilum</name>
    <name type="common">Rhodobacter sulfidophilus</name>
    <dbReference type="NCBI Taxonomy" id="35806"/>
    <lineage>
        <taxon>Bacteria</taxon>
        <taxon>Pseudomonadati</taxon>
        <taxon>Pseudomonadota</taxon>
        <taxon>Alphaproteobacteria</taxon>
        <taxon>Rhodobacterales</taxon>
        <taxon>Paracoccaceae</taxon>
        <taxon>Rhodovulum</taxon>
    </lineage>
</organism>
<dbReference type="PANTHER" id="PTHR38600">
    <property type="entry name" value="TRANSCRIPTIONAL REGULATORY PROTEIN"/>
    <property type="match status" value="1"/>
</dbReference>
<accession>A0A2W5MZH1</accession>
<dbReference type="InterPro" id="IPR036390">
    <property type="entry name" value="WH_DNA-bd_sf"/>
</dbReference>
<comment type="caution">
    <text evidence="2">The sequence shown here is derived from an EMBL/GenBank/DDBJ whole genome shotgun (WGS) entry which is preliminary data.</text>
</comment>
<dbReference type="AlphaFoldDB" id="A0A2W5MZH1"/>
<dbReference type="InterPro" id="IPR036388">
    <property type="entry name" value="WH-like_DNA-bd_sf"/>
</dbReference>